<evidence type="ECO:0000313" key="2">
    <source>
        <dbReference type="Proteomes" id="UP001634394"/>
    </source>
</evidence>
<gene>
    <name evidence="1" type="ORF">ACJMK2_035129</name>
</gene>
<dbReference type="EMBL" id="JBJQND010000005">
    <property type="protein sequence ID" value="KAL3877423.1"/>
    <property type="molecule type" value="Genomic_DNA"/>
</dbReference>
<dbReference type="AlphaFoldDB" id="A0ABD3WXS8"/>
<evidence type="ECO:0000313" key="1">
    <source>
        <dbReference type="EMBL" id="KAL3877423.1"/>
    </source>
</evidence>
<dbReference type="Proteomes" id="UP001634394">
    <property type="component" value="Unassembled WGS sequence"/>
</dbReference>
<name>A0ABD3WXS8_SINWO</name>
<sequence length="59" mass="6611">GGLAIYVHDTITDVVEKAINVKSIETSIEFQNIVFTVETKTIHLYNIYDPGQNSQSNNQ</sequence>
<comment type="caution">
    <text evidence="1">The sequence shown here is derived from an EMBL/GenBank/DDBJ whole genome shotgun (WGS) entry which is preliminary data.</text>
</comment>
<reference evidence="1 2" key="1">
    <citation type="submission" date="2024-11" db="EMBL/GenBank/DDBJ databases">
        <title>Chromosome-level genome assembly of the freshwater bivalve Anodonta woodiana.</title>
        <authorList>
            <person name="Chen X."/>
        </authorList>
    </citation>
    <scope>NUCLEOTIDE SEQUENCE [LARGE SCALE GENOMIC DNA]</scope>
    <source>
        <strain evidence="1">MN2024</strain>
        <tissue evidence="1">Gills</tissue>
    </source>
</reference>
<feature type="non-terminal residue" evidence="1">
    <location>
        <position position="59"/>
    </location>
</feature>
<protein>
    <submittedName>
        <fullName evidence="1">Uncharacterized protein</fullName>
    </submittedName>
</protein>
<organism evidence="1 2">
    <name type="scientific">Sinanodonta woodiana</name>
    <name type="common">Chinese pond mussel</name>
    <name type="synonym">Anodonta woodiana</name>
    <dbReference type="NCBI Taxonomy" id="1069815"/>
    <lineage>
        <taxon>Eukaryota</taxon>
        <taxon>Metazoa</taxon>
        <taxon>Spiralia</taxon>
        <taxon>Lophotrochozoa</taxon>
        <taxon>Mollusca</taxon>
        <taxon>Bivalvia</taxon>
        <taxon>Autobranchia</taxon>
        <taxon>Heteroconchia</taxon>
        <taxon>Palaeoheterodonta</taxon>
        <taxon>Unionida</taxon>
        <taxon>Unionoidea</taxon>
        <taxon>Unionidae</taxon>
        <taxon>Unioninae</taxon>
        <taxon>Sinanodonta</taxon>
    </lineage>
</organism>
<proteinExistence type="predicted"/>
<feature type="non-terminal residue" evidence="1">
    <location>
        <position position="1"/>
    </location>
</feature>
<accession>A0ABD3WXS8</accession>
<keyword evidence="2" id="KW-1185">Reference proteome</keyword>